<keyword evidence="4 5" id="KW-0443">Lipid metabolism</keyword>
<dbReference type="GO" id="GO:0016042">
    <property type="term" value="P:lipid catabolic process"/>
    <property type="evidence" value="ECO:0007669"/>
    <property type="project" value="UniProtKB-UniRule"/>
</dbReference>
<accession>B9STK7</accession>
<evidence type="ECO:0000256" key="3">
    <source>
        <dbReference type="ARBA" id="ARBA00022963"/>
    </source>
</evidence>
<reference evidence="8" key="1">
    <citation type="journal article" date="2010" name="Nat. Biotechnol.">
        <title>Draft genome sequence of the oilseed species Ricinus communis.</title>
        <authorList>
            <person name="Chan A.P."/>
            <person name="Crabtree J."/>
            <person name="Zhao Q."/>
            <person name="Lorenzi H."/>
            <person name="Orvis J."/>
            <person name="Puiu D."/>
            <person name="Melake-Berhan A."/>
            <person name="Jones K.M."/>
            <person name="Redman J."/>
            <person name="Chen G."/>
            <person name="Cahoon E.B."/>
            <person name="Gedil M."/>
            <person name="Stanke M."/>
            <person name="Haas B.J."/>
            <person name="Wortman J.R."/>
            <person name="Fraser-Liggett C.M."/>
            <person name="Ravel J."/>
            <person name="Rabinowicz P.D."/>
        </authorList>
    </citation>
    <scope>NUCLEOTIDE SEQUENCE [LARGE SCALE GENOMIC DNA]</scope>
    <source>
        <strain evidence="8">cv. Hale</strain>
    </source>
</reference>
<dbReference type="PANTHER" id="PTHR31828:SF20">
    <property type="entry name" value="PHOSPHOLIPASE A1"/>
    <property type="match status" value="1"/>
</dbReference>
<dbReference type="GO" id="GO:0008970">
    <property type="term" value="F:phospholipase A1 activity"/>
    <property type="evidence" value="ECO:0007669"/>
    <property type="project" value="UniProtKB-UniRule"/>
</dbReference>
<evidence type="ECO:0000256" key="5">
    <source>
        <dbReference type="RuleBase" id="RU367093"/>
    </source>
</evidence>
<comment type="function">
    <text evidence="5">Acylhydrolase that catalyzes the hydrolysis of phospholipids at the sn-1 position.</text>
</comment>
<dbReference type="CDD" id="cd00519">
    <property type="entry name" value="Lipase_3"/>
    <property type="match status" value="1"/>
</dbReference>
<dbReference type="Gene3D" id="3.40.50.1820">
    <property type="entry name" value="alpha/beta hydrolase"/>
    <property type="match status" value="1"/>
</dbReference>
<evidence type="ECO:0000256" key="4">
    <source>
        <dbReference type="ARBA" id="ARBA00023098"/>
    </source>
</evidence>
<evidence type="ECO:0000313" key="7">
    <source>
        <dbReference type="EMBL" id="EEF33043.1"/>
    </source>
</evidence>
<keyword evidence="3 5" id="KW-0442">Lipid degradation</keyword>
<dbReference type="Proteomes" id="UP000008311">
    <property type="component" value="Unassembled WGS sequence"/>
</dbReference>
<evidence type="ECO:0000256" key="1">
    <source>
        <dbReference type="ARBA" id="ARBA00010701"/>
    </source>
</evidence>
<organism evidence="7 8">
    <name type="scientific">Ricinus communis</name>
    <name type="common">Castor bean</name>
    <dbReference type="NCBI Taxonomy" id="3988"/>
    <lineage>
        <taxon>Eukaryota</taxon>
        <taxon>Viridiplantae</taxon>
        <taxon>Streptophyta</taxon>
        <taxon>Embryophyta</taxon>
        <taxon>Tracheophyta</taxon>
        <taxon>Spermatophyta</taxon>
        <taxon>Magnoliopsida</taxon>
        <taxon>eudicotyledons</taxon>
        <taxon>Gunneridae</taxon>
        <taxon>Pentapetalae</taxon>
        <taxon>rosids</taxon>
        <taxon>fabids</taxon>
        <taxon>Malpighiales</taxon>
        <taxon>Euphorbiaceae</taxon>
        <taxon>Acalyphoideae</taxon>
        <taxon>Acalypheae</taxon>
        <taxon>Ricinus</taxon>
    </lineage>
</organism>
<keyword evidence="2 5" id="KW-0378">Hydrolase</keyword>
<evidence type="ECO:0000313" key="8">
    <source>
        <dbReference type="Proteomes" id="UP000008311"/>
    </source>
</evidence>
<dbReference type="Pfam" id="PF01764">
    <property type="entry name" value="Lipase_3"/>
    <property type="match status" value="1"/>
</dbReference>
<evidence type="ECO:0000256" key="2">
    <source>
        <dbReference type="ARBA" id="ARBA00022801"/>
    </source>
</evidence>
<dbReference type="InterPro" id="IPR002921">
    <property type="entry name" value="Fungal_lipase-type"/>
</dbReference>
<dbReference type="EMBL" id="EQ974132">
    <property type="protein sequence ID" value="EEF33043.1"/>
    <property type="molecule type" value="Genomic_DNA"/>
</dbReference>
<dbReference type="eggNOG" id="KOG4569">
    <property type="taxonomic scope" value="Eukaryota"/>
</dbReference>
<dbReference type="PANTHER" id="PTHR31828">
    <property type="entry name" value="PHOSPHOLIPASE A1-IIGAMMA"/>
    <property type="match status" value="1"/>
</dbReference>
<sequence length="183" mass="20570">MQVLKEIITLLEKYKDEEVSITITGHSMGAAIAQLNAVDIILNKYNYPTGQADKPIPVTAIVFASPRVGDRGFKQLYDELKVKAPVRILRIANADDDITIIPRIFYVPVGEELIIDTTKSPFLKDVKKTVHDLEVYLHGVAGLTQGSGNDFEFAISRDHKLINKNTDGLKDEYKIPSNWWTEE</sequence>
<dbReference type="InterPro" id="IPR033556">
    <property type="entry name" value="PLA"/>
</dbReference>
<dbReference type="InParanoid" id="B9STK7"/>
<evidence type="ECO:0000259" key="6">
    <source>
        <dbReference type="Pfam" id="PF01764"/>
    </source>
</evidence>
<dbReference type="AlphaFoldDB" id="B9STK7"/>
<keyword evidence="8" id="KW-1185">Reference proteome</keyword>
<protein>
    <recommendedName>
        <fullName evidence="5">Phospholipase A1</fullName>
        <ecNumber evidence="5">3.1.1.-</ecNumber>
    </recommendedName>
</protein>
<dbReference type="SUPFAM" id="SSF53474">
    <property type="entry name" value="alpha/beta-Hydrolases"/>
    <property type="match status" value="1"/>
</dbReference>
<gene>
    <name evidence="7" type="ORF">RCOM_1016350</name>
</gene>
<feature type="domain" description="Fungal lipase-type" evidence="6">
    <location>
        <begin position="2"/>
        <end position="103"/>
    </location>
</feature>
<name>B9STK7_RICCO</name>
<comment type="similarity">
    <text evidence="1 5">Belongs to the AB hydrolase superfamily. Lipase family.</text>
</comment>
<dbReference type="EC" id="3.1.1.-" evidence="5"/>
<proteinExistence type="inferred from homology"/>
<dbReference type="InterPro" id="IPR029058">
    <property type="entry name" value="AB_hydrolase_fold"/>
</dbReference>